<keyword evidence="4" id="KW-0378">Hydrolase</keyword>
<dbReference type="EMBL" id="VIIS01001815">
    <property type="protein sequence ID" value="KAF0292383.1"/>
    <property type="molecule type" value="Genomic_DNA"/>
</dbReference>
<dbReference type="PRINTS" id="PR00449">
    <property type="entry name" value="RASTRNSFRMNG"/>
</dbReference>
<dbReference type="GO" id="GO:0005789">
    <property type="term" value="C:endoplasmic reticulum membrane"/>
    <property type="evidence" value="ECO:0007669"/>
    <property type="project" value="UniProtKB-SubCell"/>
</dbReference>
<dbReference type="GO" id="GO:0005525">
    <property type="term" value="F:GTP binding"/>
    <property type="evidence" value="ECO:0007669"/>
    <property type="project" value="UniProtKB-KW"/>
</dbReference>
<keyword evidence="7" id="KW-0472">Membrane</keyword>
<dbReference type="FunFam" id="3.40.50.300:FF:000273">
    <property type="entry name" value="GTP-binding protein Rheb homolog"/>
    <property type="match status" value="1"/>
</dbReference>
<keyword evidence="6" id="KW-0342">GTP-binding</keyword>
<dbReference type="SMART" id="SM00174">
    <property type="entry name" value="RHO"/>
    <property type="match status" value="1"/>
</dbReference>
<accession>A0A6A4VFQ7</accession>
<proteinExistence type="inferred from homology"/>
<evidence type="ECO:0000256" key="8">
    <source>
        <dbReference type="ARBA" id="ARBA00023288"/>
    </source>
</evidence>
<keyword evidence="3" id="KW-0547">Nucleotide-binding</keyword>
<dbReference type="PANTHER" id="PTHR24070">
    <property type="entry name" value="RAS, DI-RAS, AND RHEB FAMILY MEMBERS OF SMALL GTPASE SUPERFAMILY"/>
    <property type="match status" value="1"/>
</dbReference>
<evidence type="ECO:0000256" key="9">
    <source>
        <dbReference type="ARBA" id="ARBA00023289"/>
    </source>
</evidence>
<evidence type="ECO:0000313" key="13">
    <source>
        <dbReference type="EMBL" id="KAF0292383.1"/>
    </source>
</evidence>
<dbReference type="NCBIfam" id="TIGR00231">
    <property type="entry name" value="small_GTP"/>
    <property type="match status" value="1"/>
</dbReference>
<comment type="catalytic activity">
    <reaction evidence="12">
        <text>GTP + H2O = GDP + phosphate + H(+)</text>
        <dbReference type="Rhea" id="RHEA:19669"/>
        <dbReference type="ChEBI" id="CHEBI:15377"/>
        <dbReference type="ChEBI" id="CHEBI:15378"/>
        <dbReference type="ChEBI" id="CHEBI:37565"/>
        <dbReference type="ChEBI" id="CHEBI:43474"/>
        <dbReference type="ChEBI" id="CHEBI:58189"/>
    </reaction>
    <physiologicalReaction direction="left-to-right" evidence="12">
        <dbReference type="Rhea" id="RHEA:19670"/>
    </physiologicalReaction>
</comment>
<evidence type="ECO:0000256" key="2">
    <source>
        <dbReference type="ARBA" id="ARBA00022723"/>
    </source>
</evidence>
<dbReference type="InterPro" id="IPR027417">
    <property type="entry name" value="P-loop_NTPase"/>
</dbReference>
<keyword evidence="5" id="KW-0460">Magnesium</keyword>
<evidence type="ECO:0000256" key="6">
    <source>
        <dbReference type="ARBA" id="ARBA00023134"/>
    </source>
</evidence>
<dbReference type="InterPro" id="IPR001806">
    <property type="entry name" value="Small_GTPase"/>
</dbReference>
<dbReference type="Proteomes" id="UP000440578">
    <property type="component" value="Unassembled WGS sequence"/>
</dbReference>
<sequence>MPSKLRKVAVLGFRSVGKSSLSIQFVDNQFVDSYDPTIENTFSKVVKVRGQDYEIKIVDTAGQDEYSIMPSQYTMDVHGYVLVYSINSQKSFEVVRSIHDRLLDLTGEVNLPMVVVGNKTDLHREREITYEEGKRLADQWGALFLETSAKRNESVADVFSQLVVEMERADGNAPKDSNCAIQ</sequence>
<dbReference type="GO" id="GO:0007165">
    <property type="term" value="P:signal transduction"/>
    <property type="evidence" value="ECO:0007669"/>
    <property type="project" value="InterPro"/>
</dbReference>
<evidence type="ECO:0000256" key="10">
    <source>
        <dbReference type="ARBA" id="ARBA00037811"/>
    </source>
</evidence>
<dbReference type="InterPro" id="IPR020849">
    <property type="entry name" value="Small_GTPase_Ras-type"/>
</dbReference>
<evidence type="ECO:0000256" key="5">
    <source>
        <dbReference type="ARBA" id="ARBA00022842"/>
    </source>
</evidence>
<comment type="subcellular location">
    <subcellularLocation>
        <location evidence="10">Endoplasmic reticulum membrane</location>
        <topology evidence="10">Lipid-anchor</topology>
        <orientation evidence="10">Cytoplasmic side</orientation>
    </subcellularLocation>
</comment>
<keyword evidence="1" id="KW-0488">Methylation</keyword>
<evidence type="ECO:0000256" key="11">
    <source>
        <dbReference type="ARBA" id="ARBA00037969"/>
    </source>
</evidence>
<evidence type="ECO:0000256" key="12">
    <source>
        <dbReference type="ARBA" id="ARBA00049117"/>
    </source>
</evidence>
<dbReference type="InterPro" id="IPR005225">
    <property type="entry name" value="Small_GTP-bd"/>
</dbReference>
<dbReference type="GO" id="GO:0003924">
    <property type="term" value="F:GTPase activity"/>
    <property type="evidence" value="ECO:0007669"/>
    <property type="project" value="InterPro"/>
</dbReference>
<dbReference type="Gene3D" id="3.40.50.300">
    <property type="entry name" value="P-loop containing nucleotide triphosphate hydrolases"/>
    <property type="match status" value="1"/>
</dbReference>
<dbReference type="SMART" id="SM00173">
    <property type="entry name" value="RAS"/>
    <property type="match status" value="1"/>
</dbReference>
<name>A0A6A4VFQ7_AMPAM</name>
<comment type="caution">
    <text evidence="13">The sequence shown here is derived from an EMBL/GenBank/DDBJ whole genome shotgun (WGS) entry which is preliminary data.</text>
</comment>
<dbReference type="PROSITE" id="PS51420">
    <property type="entry name" value="RHO"/>
    <property type="match status" value="1"/>
</dbReference>
<keyword evidence="2" id="KW-0479">Metal-binding</keyword>
<dbReference type="EMBL" id="VIIS01001815">
    <property type="protein sequence ID" value="KAF0292384.1"/>
    <property type="molecule type" value="Genomic_DNA"/>
</dbReference>
<dbReference type="PROSITE" id="PS51421">
    <property type="entry name" value="RAS"/>
    <property type="match status" value="1"/>
</dbReference>
<comment type="similarity">
    <text evidence="11">Belongs to the small GTPase superfamily. Rheb family.</text>
</comment>
<gene>
    <name evidence="13" type="primary">Rheb_1</name>
    <name evidence="13" type="ORF">FJT64_009582</name>
</gene>
<dbReference type="CDD" id="cd04137">
    <property type="entry name" value="RheB"/>
    <property type="match status" value="1"/>
</dbReference>
<reference evidence="13 14" key="1">
    <citation type="submission" date="2019-07" db="EMBL/GenBank/DDBJ databases">
        <title>Draft genome assembly of a fouling barnacle, Amphibalanus amphitrite (Darwin, 1854): The first reference genome for Thecostraca.</title>
        <authorList>
            <person name="Kim W."/>
        </authorList>
    </citation>
    <scope>NUCLEOTIDE SEQUENCE [LARGE SCALE GENOMIC DNA]</scope>
    <source>
        <strain evidence="13">SNU_AA5</strain>
        <tissue evidence="13">Soma without cirri and trophi</tissue>
    </source>
</reference>
<dbReference type="SMART" id="SM00175">
    <property type="entry name" value="RAB"/>
    <property type="match status" value="1"/>
</dbReference>
<evidence type="ECO:0000256" key="7">
    <source>
        <dbReference type="ARBA" id="ARBA00023136"/>
    </source>
</evidence>
<dbReference type="PROSITE" id="PS51419">
    <property type="entry name" value="RAB"/>
    <property type="match status" value="1"/>
</dbReference>
<keyword evidence="8" id="KW-0449">Lipoprotein</keyword>
<evidence type="ECO:0000256" key="3">
    <source>
        <dbReference type="ARBA" id="ARBA00022741"/>
    </source>
</evidence>
<dbReference type="Pfam" id="PF00071">
    <property type="entry name" value="Ras"/>
    <property type="match status" value="1"/>
</dbReference>
<dbReference type="GO" id="GO:0046872">
    <property type="term" value="F:metal ion binding"/>
    <property type="evidence" value="ECO:0007669"/>
    <property type="project" value="UniProtKB-KW"/>
</dbReference>
<evidence type="ECO:0000313" key="14">
    <source>
        <dbReference type="Proteomes" id="UP000440578"/>
    </source>
</evidence>
<evidence type="ECO:0000256" key="4">
    <source>
        <dbReference type="ARBA" id="ARBA00022801"/>
    </source>
</evidence>
<dbReference type="SUPFAM" id="SSF52540">
    <property type="entry name" value="P-loop containing nucleoside triphosphate hydrolases"/>
    <property type="match status" value="1"/>
</dbReference>
<keyword evidence="14" id="KW-1185">Reference proteome</keyword>
<keyword evidence="9" id="KW-0636">Prenylation</keyword>
<evidence type="ECO:0000256" key="1">
    <source>
        <dbReference type="ARBA" id="ARBA00022481"/>
    </source>
</evidence>
<organism evidence="13 14">
    <name type="scientific">Amphibalanus amphitrite</name>
    <name type="common">Striped barnacle</name>
    <name type="synonym">Balanus amphitrite</name>
    <dbReference type="NCBI Taxonomy" id="1232801"/>
    <lineage>
        <taxon>Eukaryota</taxon>
        <taxon>Metazoa</taxon>
        <taxon>Ecdysozoa</taxon>
        <taxon>Arthropoda</taxon>
        <taxon>Crustacea</taxon>
        <taxon>Multicrustacea</taxon>
        <taxon>Cirripedia</taxon>
        <taxon>Thoracica</taxon>
        <taxon>Thoracicalcarea</taxon>
        <taxon>Balanomorpha</taxon>
        <taxon>Balanoidea</taxon>
        <taxon>Balanidae</taxon>
        <taxon>Amphibalaninae</taxon>
        <taxon>Amphibalanus</taxon>
    </lineage>
</organism>
<dbReference type="OrthoDB" id="25818at2759"/>
<dbReference type="AlphaFoldDB" id="A0A6A4VFQ7"/>
<protein>
    <submittedName>
        <fullName evidence="13">GTP-binding protein Rheb</fullName>
    </submittedName>
</protein>